<organism evidence="5 6">
    <name type="scientific">Paenibacillus spongiae</name>
    <dbReference type="NCBI Taxonomy" id="2909671"/>
    <lineage>
        <taxon>Bacteria</taxon>
        <taxon>Bacillati</taxon>
        <taxon>Bacillota</taxon>
        <taxon>Bacilli</taxon>
        <taxon>Bacillales</taxon>
        <taxon>Paenibacillaceae</taxon>
        <taxon>Paenibacillus</taxon>
    </lineage>
</organism>
<dbReference type="Pfam" id="PF02311">
    <property type="entry name" value="AraC_binding"/>
    <property type="match status" value="1"/>
</dbReference>
<protein>
    <submittedName>
        <fullName evidence="5">AraC family transcriptional regulator</fullName>
    </submittedName>
</protein>
<proteinExistence type="predicted"/>
<keyword evidence="6" id="KW-1185">Reference proteome</keyword>
<dbReference type="PANTHER" id="PTHR43280:SF2">
    <property type="entry name" value="HTH-TYPE TRANSCRIPTIONAL REGULATOR EXSA"/>
    <property type="match status" value="1"/>
</dbReference>
<evidence type="ECO:0000313" key="6">
    <source>
        <dbReference type="Proteomes" id="UP001057877"/>
    </source>
</evidence>
<dbReference type="Proteomes" id="UP001057877">
    <property type="component" value="Chromosome"/>
</dbReference>
<dbReference type="PANTHER" id="PTHR43280">
    <property type="entry name" value="ARAC-FAMILY TRANSCRIPTIONAL REGULATOR"/>
    <property type="match status" value="1"/>
</dbReference>
<dbReference type="EMBL" id="CP091430">
    <property type="protein sequence ID" value="UVI32755.1"/>
    <property type="molecule type" value="Genomic_DNA"/>
</dbReference>
<dbReference type="InterPro" id="IPR037923">
    <property type="entry name" value="HTH-like"/>
</dbReference>
<dbReference type="SUPFAM" id="SSF46689">
    <property type="entry name" value="Homeodomain-like"/>
    <property type="match status" value="2"/>
</dbReference>
<accession>A0ABY5SJA7</accession>
<dbReference type="InterPro" id="IPR018060">
    <property type="entry name" value="HTH_AraC"/>
</dbReference>
<dbReference type="RefSeq" id="WP_258388805.1">
    <property type="nucleotide sequence ID" value="NZ_CP091430.1"/>
</dbReference>
<keyword evidence="1" id="KW-0805">Transcription regulation</keyword>
<evidence type="ECO:0000313" key="5">
    <source>
        <dbReference type="EMBL" id="UVI32755.1"/>
    </source>
</evidence>
<evidence type="ECO:0000256" key="2">
    <source>
        <dbReference type="ARBA" id="ARBA00023125"/>
    </source>
</evidence>
<dbReference type="PROSITE" id="PS01124">
    <property type="entry name" value="HTH_ARAC_FAMILY_2"/>
    <property type="match status" value="1"/>
</dbReference>
<dbReference type="PRINTS" id="PR00032">
    <property type="entry name" value="HTHARAC"/>
</dbReference>
<dbReference type="SMART" id="SM00342">
    <property type="entry name" value="HTH_ARAC"/>
    <property type="match status" value="1"/>
</dbReference>
<keyword evidence="3" id="KW-0804">Transcription</keyword>
<sequence>MDEFARRIVDYQLRNGHDCGKAICEPEWIWQPRTPMKDYDIWYVMNGHGDIQVNGVLYAVSKGICMLLQPGDIVEARHDPEDRLTVIYLHYTMVLPEGQLVLEKRMPRYVRLEDPQWLEHYLQRLLEVDKWVTRWKEEEFDLLLKLTLIRLVREAEQQEQEPSVSRMNRQRIQQASDYIRQHMREKLTPKQIGDAFDCSPRYLSRQFKQFLGISLKEYITRVRMERATVLLAETSMTITQIAEAVGYSELFYFSKLFKHVYGVSPQYYRFKGVLSEKHPGPADRS</sequence>
<reference evidence="5" key="1">
    <citation type="submission" date="2022-01" db="EMBL/GenBank/DDBJ databases">
        <title>Paenibacillus spongiae sp. nov., isolated from marine sponge.</title>
        <authorList>
            <person name="Li Z."/>
            <person name="Zhang M."/>
        </authorList>
    </citation>
    <scope>NUCLEOTIDE SEQUENCE</scope>
    <source>
        <strain evidence="5">PHS-Z3</strain>
    </source>
</reference>
<name>A0ABY5SJA7_9BACL</name>
<evidence type="ECO:0000259" key="4">
    <source>
        <dbReference type="PROSITE" id="PS01124"/>
    </source>
</evidence>
<dbReference type="Gene3D" id="1.10.10.60">
    <property type="entry name" value="Homeodomain-like"/>
    <property type="match status" value="2"/>
</dbReference>
<dbReference type="InterPro" id="IPR020449">
    <property type="entry name" value="Tscrpt_reg_AraC-type_HTH"/>
</dbReference>
<feature type="domain" description="HTH araC/xylS-type" evidence="4">
    <location>
        <begin position="173"/>
        <end position="271"/>
    </location>
</feature>
<dbReference type="PROSITE" id="PS00041">
    <property type="entry name" value="HTH_ARAC_FAMILY_1"/>
    <property type="match status" value="1"/>
</dbReference>
<keyword evidence="2" id="KW-0238">DNA-binding</keyword>
<dbReference type="InterPro" id="IPR018062">
    <property type="entry name" value="HTH_AraC-typ_CS"/>
</dbReference>
<gene>
    <name evidence="5" type="ORF">L1F29_13400</name>
</gene>
<dbReference type="Pfam" id="PF12833">
    <property type="entry name" value="HTH_18"/>
    <property type="match status" value="1"/>
</dbReference>
<evidence type="ECO:0000256" key="3">
    <source>
        <dbReference type="ARBA" id="ARBA00023163"/>
    </source>
</evidence>
<dbReference type="InterPro" id="IPR009057">
    <property type="entry name" value="Homeodomain-like_sf"/>
</dbReference>
<dbReference type="SUPFAM" id="SSF51215">
    <property type="entry name" value="Regulatory protein AraC"/>
    <property type="match status" value="1"/>
</dbReference>
<dbReference type="InterPro" id="IPR003313">
    <property type="entry name" value="AraC-bd"/>
</dbReference>
<evidence type="ECO:0000256" key="1">
    <source>
        <dbReference type="ARBA" id="ARBA00023015"/>
    </source>
</evidence>